<dbReference type="EMBL" id="JX649906">
    <property type="protein sequence ID" value="AGC72588.1"/>
    <property type="molecule type" value="Genomic_DNA"/>
</dbReference>
<evidence type="ECO:0000313" key="1">
    <source>
        <dbReference type="EMBL" id="AGC72588.1"/>
    </source>
</evidence>
<proteinExistence type="predicted"/>
<protein>
    <submittedName>
        <fullName evidence="1">Uncharacterized protein</fullName>
    </submittedName>
</protein>
<name>L7VZQ0_9BACT</name>
<organism evidence="1">
    <name type="scientific">uncultured bacterium A1Q1_fos_1870</name>
    <dbReference type="NCBI Taxonomy" id="1256554"/>
    <lineage>
        <taxon>Bacteria</taxon>
        <taxon>environmental samples</taxon>
    </lineage>
</organism>
<reference evidence="1" key="1">
    <citation type="submission" date="2012-09" db="EMBL/GenBank/DDBJ databases">
        <title>Metagenomic Characterization of a Microbial Community in Wastewater Detects High Levels of Antibiotic Resistance.</title>
        <authorList>
            <person name="Abrams M."/>
            <person name="Caldwell A."/>
            <person name="Vandaei E."/>
            <person name="Lee W."/>
            <person name="Perrott J."/>
            <person name="Khan S.Y."/>
            <person name="Ta J."/>
            <person name="Romero D."/>
            <person name="Nguyen V."/>
            <person name="Pourmand N."/>
            <person name="Ouverney C.C."/>
        </authorList>
    </citation>
    <scope>NUCLEOTIDE SEQUENCE</scope>
</reference>
<sequence>MLAAHVALVEALRIPEHIRDETAAVGERREYPRDLTHRQRWPTEGEVAISGPIEDVEREAIAVRVGPVRSADGGRRQPDLGGDIYLGAQEQARDPHPVLRPALGDVDVGAIVRVQLEQRRIPTRLVEIAQAAEALGQDVTPVGAVDVDHLRGIRGVVGGEGEVDAHGAERRRHRAVGVAALALVVGALRVVVQVAIEPAVVVEARQRKARPLKVRVVDERDLPRLAARRGADLGGELEGLLVAGGDGTGVPLEQRVPLAGAVDLGVARAVLPARVAGDRGGRQKALAGGGPIGRLVGRRARRPACVFHPLELRGLEGLRADQRAVAVAGDGEAAEVVEAPRAAVRVGILIVDGDGDRHRVVGHAAELVELGLDAPGHVDGELEHAFEAVELLFGLVERRGCGGIVEGLATGRQP</sequence>
<accession>L7VZQ0</accession>
<dbReference type="AlphaFoldDB" id="L7VZQ0"/>